<sequence length="872" mass="95236">MSNPLLAREAERATEIDRLAVDSLGWAQNGAPQANESLPRDLRRDARRARGLRQAALRPVAVAVFGASQAGKSYLVSRLAAPLGKPLTALIGTQRLDFLKDINPPGGNESTGLVTRFTIAPPPAPADAPIALRLLTQTDVVKILANTYLEDFALDEEAVPKPEALQEFLGKLETAAGPAPCDGLDIDGIEDLQDYLRNHFRDRTLVAALSNGFWQRFAEVVPRLPAERRAEAFALLWGRDRTLTRACADLLGVLKRLGFPEDVRAGIDAVQPRETSIVDVRTLFTMGEASPGTVALRNAAGGAPVAVDRALATALITEIVVPLAEKPWAFFDHTDLLDFPGARVREEIPNAEAFFAKSGNLGRAFLRGKVAYLFQRYNAEQEISAMLLCVGPQVQEVQTLPKMVDDWIGLTAGKTPAERAGKPSNLFFVLTKFDAEFEEKGGEDIASGHRWTARMQASMTDFFGKAYEWPNEWTPGQPFTNTFWLRNPSVGFDAVFDYEPDPEGGRREAGVAPRAAQRVQDRRDAYLGNPLVRKHFADPAKAWDEALRPNDGGIGHLAAALAPVCDPQLKARQLKARAVTLVNSMSGRLRPFFRGGDAEQRVEDARRRARILGRGLAQCAQAQLLGPFLRSLMVDADSVGSVYWRLRSDAATGVTPIGAVATADDYNELLGDLLGDPPEAEGAASGPRDVFEHFASLALEDWETRMRALGDDEAALAYFALPRELVSEVAGELAQGARRLKLRDRIAGTLRTRASFQARADAMEQKQVAIVEETVNEFVHRLGWPDIEPAKRPRLGRDERPIFLARVPDPAPPPLPEQPSPYDRQFNADWITGLAGLMEGNARTTDGVDYDIVANARLGQILQGLAATLDAA</sequence>
<gene>
    <name evidence="1" type="ORF">H7965_20720</name>
</gene>
<dbReference type="RefSeq" id="WP_186772484.1">
    <property type="nucleotide sequence ID" value="NZ_JACOMF010000033.1"/>
</dbReference>
<name>A0A9X0R3M3_9PROT</name>
<dbReference type="Proteomes" id="UP000600101">
    <property type="component" value="Unassembled WGS sequence"/>
</dbReference>
<organism evidence="1 2">
    <name type="scientific">Siccirubricoccus deserti</name>
    <dbReference type="NCBI Taxonomy" id="2013562"/>
    <lineage>
        <taxon>Bacteria</taxon>
        <taxon>Pseudomonadati</taxon>
        <taxon>Pseudomonadota</taxon>
        <taxon>Alphaproteobacteria</taxon>
        <taxon>Acetobacterales</taxon>
        <taxon>Roseomonadaceae</taxon>
        <taxon>Siccirubricoccus</taxon>
    </lineage>
</organism>
<proteinExistence type="predicted"/>
<dbReference type="InterPro" id="IPR017030">
    <property type="entry name" value="Vir_effector_SfrC"/>
</dbReference>
<evidence type="ECO:0008006" key="3">
    <source>
        <dbReference type="Google" id="ProtNLM"/>
    </source>
</evidence>
<accession>A0A9X0R3M3</accession>
<comment type="caution">
    <text evidence="1">The sequence shown here is derived from an EMBL/GenBank/DDBJ whole genome shotgun (WGS) entry which is preliminary data.</text>
</comment>
<protein>
    <recommendedName>
        <fullName evidence="3">Virulence factor</fullName>
    </recommendedName>
</protein>
<evidence type="ECO:0000313" key="1">
    <source>
        <dbReference type="EMBL" id="MBC4017732.1"/>
    </source>
</evidence>
<evidence type="ECO:0000313" key="2">
    <source>
        <dbReference type="Proteomes" id="UP000600101"/>
    </source>
</evidence>
<reference evidence="1" key="1">
    <citation type="submission" date="2020-08" db="EMBL/GenBank/DDBJ databases">
        <authorList>
            <person name="Hu Y."/>
            <person name="Nguyen S.V."/>
            <person name="Li F."/>
            <person name="Fanning S."/>
        </authorList>
    </citation>
    <scope>NUCLEOTIDE SEQUENCE</scope>
    <source>
        <strain evidence="1">SYSU D8009</strain>
    </source>
</reference>
<keyword evidence="2" id="KW-1185">Reference proteome</keyword>
<dbReference type="Pfam" id="PF10139">
    <property type="entry name" value="Virul_Fac"/>
    <property type="match status" value="1"/>
</dbReference>
<dbReference type="EMBL" id="JACOMF010000033">
    <property type="protein sequence ID" value="MBC4017732.1"/>
    <property type="molecule type" value="Genomic_DNA"/>
</dbReference>
<dbReference type="AlphaFoldDB" id="A0A9X0R3M3"/>
<dbReference type="PIRSF" id="PIRSF034586">
    <property type="entry name" value="Vir_effector_SfrC"/>
    <property type="match status" value="1"/>
</dbReference>